<keyword evidence="1" id="KW-1133">Transmembrane helix</keyword>
<dbReference type="AlphaFoldDB" id="A0A645H668"/>
<dbReference type="EMBL" id="VSSQ01086135">
    <property type="protein sequence ID" value="MPN33569.1"/>
    <property type="molecule type" value="Genomic_DNA"/>
</dbReference>
<proteinExistence type="predicted"/>
<name>A0A645H668_9ZZZZ</name>
<evidence type="ECO:0000256" key="1">
    <source>
        <dbReference type="SAM" id="Phobius"/>
    </source>
</evidence>
<feature type="transmembrane region" description="Helical" evidence="1">
    <location>
        <begin position="59"/>
        <end position="82"/>
    </location>
</feature>
<comment type="caution">
    <text evidence="2">The sequence shown here is derived from an EMBL/GenBank/DDBJ whole genome shotgun (WGS) entry which is preliminary data.</text>
</comment>
<accession>A0A645H668</accession>
<keyword evidence="1" id="KW-0812">Transmembrane</keyword>
<keyword evidence="1" id="KW-0472">Membrane</keyword>
<feature type="transmembrane region" description="Helical" evidence="1">
    <location>
        <begin position="14"/>
        <end position="47"/>
    </location>
</feature>
<protein>
    <submittedName>
        <fullName evidence="2">Uncharacterized protein</fullName>
    </submittedName>
</protein>
<reference evidence="2" key="1">
    <citation type="submission" date="2019-08" db="EMBL/GenBank/DDBJ databases">
        <authorList>
            <person name="Kucharzyk K."/>
            <person name="Murdoch R.W."/>
            <person name="Higgins S."/>
            <person name="Loffler F."/>
        </authorList>
    </citation>
    <scope>NUCLEOTIDE SEQUENCE</scope>
</reference>
<sequence length="83" mass="8371">METQVRPSYSFPSIIAIIAAIISLFTGAFIGFALAALAIICGIIGIVLSLSPNVRGGFASTLGLVAGAVGIVVALIKAIAWVL</sequence>
<gene>
    <name evidence="2" type="ORF">SDC9_181058</name>
</gene>
<organism evidence="2">
    <name type="scientific">bioreactor metagenome</name>
    <dbReference type="NCBI Taxonomy" id="1076179"/>
    <lineage>
        <taxon>unclassified sequences</taxon>
        <taxon>metagenomes</taxon>
        <taxon>ecological metagenomes</taxon>
    </lineage>
</organism>
<evidence type="ECO:0000313" key="2">
    <source>
        <dbReference type="EMBL" id="MPN33569.1"/>
    </source>
</evidence>